<comment type="subcellular location">
    <subcellularLocation>
        <location evidence="1">Cell envelope</location>
    </subcellularLocation>
</comment>
<evidence type="ECO:0000256" key="2">
    <source>
        <dbReference type="ARBA" id="ARBA00007639"/>
    </source>
</evidence>
<dbReference type="Gene3D" id="3.40.50.2300">
    <property type="match status" value="2"/>
</dbReference>
<dbReference type="RefSeq" id="WP_153817841.1">
    <property type="nucleotide sequence ID" value="NZ_WJIE01000001.1"/>
</dbReference>
<comment type="caution">
    <text evidence="5">The sequence shown here is derived from an EMBL/GenBank/DDBJ whole genome shotgun (WGS) entry which is preliminary data.</text>
</comment>
<evidence type="ECO:0000256" key="1">
    <source>
        <dbReference type="ARBA" id="ARBA00004196"/>
    </source>
</evidence>
<dbReference type="OrthoDB" id="9813037at2"/>
<name>A0A6N7PLM5_9BACT</name>
<reference evidence="5 6" key="1">
    <citation type="submission" date="2019-10" db="EMBL/GenBank/DDBJ databases">
        <title>A soil myxobacterium in the family Polyangiaceae.</title>
        <authorList>
            <person name="Li Y."/>
            <person name="Wang J."/>
        </authorList>
    </citation>
    <scope>NUCLEOTIDE SEQUENCE [LARGE SCALE GENOMIC DNA]</scope>
    <source>
        <strain evidence="5 6">DSM 14734</strain>
    </source>
</reference>
<dbReference type="InterPro" id="IPR028082">
    <property type="entry name" value="Peripla_BP_I"/>
</dbReference>
<dbReference type="AlphaFoldDB" id="A0A6N7PLM5"/>
<organism evidence="5 6">
    <name type="scientific">Polyangium spumosum</name>
    <dbReference type="NCBI Taxonomy" id="889282"/>
    <lineage>
        <taxon>Bacteria</taxon>
        <taxon>Pseudomonadati</taxon>
        <taxon>Myxococcota</taxon>
        <taxon>Polyangia</taxon>
        <taxon>Polyangiales</taxon>
        <taxon>Polyangiaceae</taxon>
        <taxon>Polyangium</taxon>
    </lineage>
</organism>
<dbReference type="Proteomes" id="UP000440224">
    <property type="component" value="Unassembled WGS sequence"/>
</dbReference>
<dbReference type="GO" id="GO:0030246">
    <property type="term" value="F:carbohydrate binding"/>
    <property type="evidence" value="ECO:0007669"/>
    <property type="project" value="UniProtKB-ARBA"/>
</dbReference>
<proteinExistence type="inferred from homology"/>
<dbReference type="PROSITE" id="PS51257">
    <property type="entry name" value="PROKAR_LIPOPROTEIN"/>
    <property type="match status" value="1"/>
</dbReference>
<keyword evidence="3" id="KW-0732">Signal</keyword>
<dbReference type="EMBL" id="WJIE01000001">
    <property type="protein sequence ID" value="MRG90995.1"/>
    <property type="molecule type" value="Genomic_DNA"/>
</dbReference>
<evidence type="ECO:0000259" key="4">
    <source>
        <dbReference type="Pfam" id="PF13407"/>
    </source>
</evidence>
<dbReference type="PANTHER" id="PTHR46847">
    <property type="entry name" value="D-ALLOSE-BINDING PERIPLASMIC PROTEIN-RELATED"/>
    <property type="match status" value="1"/>
</dbReference>
<protein>
    <submittedName>
        <fullName evidence="5">Substrate-binding domain-containing protein</fullName>
    </submittedName>
</protein>
<comment type="similarity">
    <text evidence="2">Belongs to the bacterial solute-binding protein 2 family.</text>
</comment>
<evidence type="ECO:0000313" key="5">
    <source>
        <dbReference type="EMBL" id="MRG90995.1"/>
    </source>
</evidence>
<gene>
    <name evidence="5" type="ORF">GF068_03525</name>
</gene>
<feature type="domain" description="Periplasmic binding protein" evidence="4">
    <location>
        <begin position="45"/>
        <end position="297"/>
    </location>
</feature>
<dbReference type="GO" id="GO:0030313">
    <property type="term" value="C:cell envelope"/>
    <property type="evidence" value="ECO:0007669"/>
    <property type="project" value="UniProtKB-SubCell"/>
</dbReference>
<sequence length="323" mass="34690">MLRNTLGFTRRGFLLGLLVLACACKGESKGGAAAGEGGKGGKLVIGMSQCNLGEPWRVQMNADIAAAAKEHPEIELIFKDAQNDTLKQRAHVEELVAQKVDVLLVSPKEAQPLTEPVGKAFDAGIPVIVLDRAVLGERYTTFIGADNKKIGRAAGEWVKKVLGGKGKVVELKGLMTSTPGQDRSAGFREGIAGSEIEIAFEADMKWLEPEARKEMDSALARLSKIDLVYAHNDPGAHGAYLAARAAGREKEMKFVGIDALPHEGVSYVEQGILDATFQYPTGGREAVETALRIRKGEAVPKRITLGSRRFTKEDGKKGGEVIE</sequence>
<dbReference type="Pfam" id="PF13407">
    <property type="entry name" value="Peripla_BP_4"/>
    <property type="match status" value="1"/>
</dbReference>
<evidence type="ECO:0000313" key="6">
    <source>
        <dbReference type="Proteomes" id="UP000440224"/>
    </source>
</evidence>
<dbReference type="SUPFAM" id="SSF53822">
    <property type="entry name" value="Periplasmic binding protein-like I"/>
    <property type="match status" value="1"/>
</dbReference>
<accession>A0A6N7PLM5</accession>
<dbReference type="PANTHER" id="PTHR46847:SF1">
    <property type="entry name" value="D-ALLOSE-BINDING PERIPLASMIC PROTEIN-RELATED"/>
    <property type="match status" value="1"/>
</dbReference>
<dbReference type="InterPro" id="IPR025997">
    <property type="entry name" value="SBP_2_dom"/>
</dbReference>
<evidence type="ECO:0000256" key="3">
    <source>
        <dbReference type="ARBA" id="ARBA00022729"/>
    </source>
</evidence>
<dbReference type="CDD" id="cd06308">
    <property type="entry name" value="PBP1_sensor_kinase-like"/>
    <property type="match status" value="1"/>
</dbReference>
<keyword evidence="6" id="KW-1185">Reference proteome</keyword>